<dbReference type="SUPFAM" id="SSF56801">
    <property type="entry name" value="Acetyl-CoA synthetase-like"/>
    <property type="match status" value="2"/>
</dbReference>
<dbReference type="PANTHER" id="PTHR45527">
    <property type="entry name" value="NONRIBOSOMAL PEPTIDE SYNTHETASE"/>
    <property type="match status" value="1"/>
</dbReference>
<dbReference type="GO" id="GO:0005737">
    <property type="term" value="C:cytoplasm"/>
    <property type="evidence" value="ECO:0007669"/>
    <property type="project" value="TreeGrafter"/>
</dbReference>
<dbReference type="Gene3D" id="3.40.50.12780">
    <property type="entry name" value="N-terminal domain of ligase-like"/>
    <property type="match status" value="2"/>
</dbReference>
<dbReference type="NCBIfam" id="TIGR01733">
    <property type="entry name" value="AA-adenyl-dom"/>
    <property type="match status" value="2"/>
</dbReference>
<dbReference type="GO" id="GO:0031177">
    <property type="term" value="F:phosphopantetheine binding"/>
    <property type="evidence" value="ECO:0007669"/>
    <property type="project" value="InterPro"/>
</dbReference>
<sequence>MDDVTANGRTRRTSAPLSYAQLAIWRAEQLVPGTALHNEAAAYQVDGPLDGEALVRALAYLTARHDVMRCAIRQGLDGEGRQHFADRVEPVVYRSDLIGAGADRLTEALGQAVVEPFHLDRPPLVRTHLFRFAPDRHVVLFVAHHLIVDAWAFGVFLRQLSARYAVETGAAVDAGNVGADAFLDFGDVAESERNRPEPDLGYWRQRLSGPLPVLALPDEVGAGARPAFDGSGMAGEVRSTGLPASLVGALTALGRGELATLPAVVLTGFAAVLRRYTGQDDLVIGVPAAVRGGSGLATVLGPLLNLVAHRVDLAGKLTFRQALRAVRDRLRDDIRHRDVPFDLLVEQLGTGGGRTPLFQSMLVFHSGPPAMLTLPGTVSRPVPVHSGTAKYDVSLFCRPDVDGGLDLRLEYSTRLLARETATELLDALSDLLAAAAADPARPLADLNVLSLAARRQLLVDFNRSATTEPPYRAVPAALRMLVAAAPTAPAVISGGTVLTRADVDDLADRVARRLVGTYDVRPGDRVALRGRRTACLVPLIIGIWRAGAVLVPLDDALPAGRAGQILDDSAPALLITDDGPAGAGHHPATAPIEALTTPGGNDLTPVPFPDGPAPDALAYLMYTSGSTGRPKGVAVPHSGVANLLHSIATAAPGLSASDTLVAVTSITFDISILELFGPLVAGGRVVVAPDGVGRDPAALAALLRDSGATVMQATPSLWRGLLDAGWPAAADPGSDGGRAGLRAFCGGEALEPHLARRLLASCAEVWNLYGPTETTIWSTAGRVHPDEPVTVGRPVGSTVCYLLGPNDELVPRGAVGELIIGGAGVTAGYWRRPDLTAAAFVPDPVDPAGGTVYRTGDLARYLPDGRLVVLGRIDQQVKINGHRVELGEIEATLLAHPAVRQAVVLVDRSGDRPRLVAFVVPRDDASGSAAPDGKPSTLAPALRRHLGERLAAAVVPPILTFRSTLPLNVSGKVDRPALARMAEGLDAQTDRVAARTVGERTVAALWARAIGIPVEQVGVTDDFLAVGGTSIAATRLLAEVAAATGHAPSLAAFYREPSVAALARYADLSRTAGNVAPGPDPLASSDSVSDPAAPVPLTDQQRQFWLLHRLVPESAAYHLVARCDLTGPIESAALAGAVADLCDRHPVLAARCELVGDEPVLVHRPAVPVPVESVDLRGLTPADLPDRLDEAVATAATRPFDLHTGPLIRVVLLDLPGGRRTLLIAAHHIAVDGWSVGVALRELPRLYAARLGGDPLPPPQLDFIGHARADNATRQAAARGAELAYWTRRLAGYSGTLGLPREPQPEGDARLWAGSSLAVDVPPDRTASLREVAARLRATPFTVLLGVFATLLGRYAGSDDVVVGVPVANRGRPDVDAVIGLLMNTLPVRVRLTGGQRFAELIPALAESLATDLDHALVPFDRLVTELNLDRDLTRPALVQAMLVLGQAPPERLDFGGTPGLLRRVDLPTAKYELTLALDEHSDRLTGQLEYATGRFSADFATRFWTHFDKLLAAVLADPEALLDGVDLGGDPVAPPQPVLPPGVERDQAGTVFAALRRGAAAVSRKADGPVPEQPAIRYAGTVVGYGELERWSNGVAAALTRTGPVAGRFVSVLLPTGPAQTAAIIGIARAGAAFAVLDPADPDVRLTTLLRDAEPACVLASGPALAAHPGLWQPETARFGGERVVMMPDAAGDSPAAEPAPVRPGDPLCLVYTSGSTGEPKGIVLSHAAFAQFAAWQRERFGIGLGSRVAQWAPFTYDAAYTEVFAALTAGAVLCVPPEEIRRDPLAMVTWLRAERVSQLQTIPAFFAMITDALDATGGDLPDLAHVLLAGEVLPVGLVRRWRNRRARPRLHNLYGPTECILATHREIADDENFAGSVPIGTPIPGRQALVLDRHGRPCPVGVTGEIHLRSDLLAGTYHRRPAETERAYPPDPWRSGGRLYRTGDLGSYLPTGELAFAGRTDSQVKIRGNRVELSAVEALLGAHPMVREAAATVHGTDVLRLVGYAVLADGTSPGDMPARLRDHLAAQLPAAAVPDTVVLLDALPRTRSNKVDRARLPVPGAVAVDDEAPPREGLERLVAQAWRDVLDGRAVGRRTNFFDAGGDSLRAARLQVLLAVRLRQEVRLADIFARPTIAEFAAGLGDAGTVPVVAPSEAAGDGNDPEAAADARGRRRRAAIQANARRRQ</sequence>
<dbReference type="CDD" id="cd05930">
    <property type="entry name" value="A_NRPS"/>
    <property type="match status" value="1"/>
</dbReference>
<dbReference type="InterPro" id="IPR045851">
    <property type="entry name" value="AMP-bd_C_sf"/>
</dbReference>
<dbReference type="InterPro" id="IPR025110">
    <property type="entry name" value="AMP-bd_C"/>
</dbReference>
<dbReference type="InterPro" id="IPR036736">
    <property type="entry name" value="ACP-like_sf"/>
</dbReference>
<dbReference type="GO" id="GO:0044550">
    <property type="term" value="P:secondary metabolite biosynthetic process"/>
    <property type="evidence" value="ECO:0007669"/>
    <property type="project" value="TreeGrafter"/>
</dbReference>
<dbReference type="PANTHER" id="PTHR45527:SF1">
    <property type="entry name" value="FATTY ACID SYNTHASE"/>
    <property type="match status" value="1"/>
</dbReference>
<comment type="caution">
    <text evidence="6">The sequence shown here is derived from an EMBL/GenBank/DDBJ whole genome shotgun (WGS) entry which is preliminary data.</text>
</comment>
<gene>
    <name evidence="6" type="ORF">H4W31_001189</name>
</gene>
<dbReference type="GO" id="GO:0003824">
    <property type="term" value="F:catalytic activity"/>
    <property type="evidence" value="ECO:0007669"/>
    <property type="project" value="InterPro"/>
</dbReference>
<evidence type="ECO:0000259" key="5">
    <source>
        <dbReference type="PROSITE" id="PS50075"/>
    </source>
</evidence>
<reference evidence="6" key="1">
    <citation type="submission" date="2020-10" db="EMBL/GenBank/DDBJ databases">
        <title>Sequencing the genomes of 1000 actinobacteria strains.</title>
        <authorList>
            <person name="Klenk H.-P."/>
        </authorList>
    </citation>
    <scope>NUCLEOTIDE SEQUENCE</scope>
    <source>
        <strain evidence="6">DSM 46832</strain>
    </source>
</reference>
<dbReference type="Proteomes" id="UP000649753">
    <property type="component" value="Unassembled WGS sequence"/>
</dbReference>
<dbReference type="GO" id="GO:0008610">
    <property type="term" value="P:lipid biosynthetic process"/>
    <property type="evidence" value="ECO:0007669"/>
    <property type="project" value="UniProtKB-ARBA"/>
</dbReference>
<keyword evidence="2" id="KW-0596">Phosphopantetheine</keyword>
<dbReference type="PROSITE" id="PS00455">
    <property type="entry name" value="AMP_BINDING"/>
    <property type="match status" value="2"/>
</dbReference>
<dbReference type="RefSeq" id="WP_192765725.1">
    <property type="nucleotide sequence ID" value="NZ_JADBEB010000001.1"/>
</dbReference>
<dbReference type="GO" id="GO:0043041">
    <property type="term" value="P:amino acid activation for nonribosomal peptide biosynthetic process"/>
    <property type="evidence" value="ECO:0007669"/>
    <property type="project" value="TreeGrafter"/>
</dbReference>
<dbReference type="CDD" id="cd19531">
    <property type="entry name" value="LCL_NRPS-like"/>
    <property type="match status" value="2"/>
</dbReference>
<evidence type="ECO:0000256" key="1">
    <source>
        <dbReference type="ARBA" id="ARBA00001957"/>
    </source>
</evidence>
<dbReference type="InterPro" id="IPR001242">
    <property type="entry name" value="Condensation_dom"/>
</dbReference>
<feature type="compositionally biased region" description="Basic residues" evidence="4">
    <location>
        <begin position="2171"/>
        <end position="2186"/>
    </location>
</feature>
<dbReference type="Pfam" id="PF00550">
    <property type="entry name" value="PP-binding"/>
    <property type="match status" value="2"/>
</dbReference>
<evidence type="ECO:0000256" key="4">
    <source>
        <dbReference type="SAM" id="MobiDB-lite"/>
    </source>
</evidence>
<feature type="region of interest" description="Disordered" evidence="4">
    <location>
        <begin position="2153"/>
        <end position="2186"/>
    </location>
</feature>
<feature type="domain" description="Carrier" evidence="5">
    <location>
        <begin position="2071"/>
        <end position="2146"/>
    </location>
</feature>
<accession>A0A927R530</accession>
<dbReference type="InterPro" id="IPR020806">
    <property type="entry name" value="PKS_PP-bd"/>
</dbReference>
<dbReference type="Gene3D" id="3.30.559.10">
    <property type="entry name" value="Chloramphenicol acetyltransferase-like domain"/>
    <property type="match status" value="2"/>
</dbReference>
<dbReference type="SUPFAM" id="SSF52777">
    <property type="entry name" value="CoA-dependent acyltransferases"/>
    <property type="match status" value="4"/>
</dbReference>
<dbReference type="Gene3D" id="3.30.300.30">
    <property type="match status" value="2"/>
</dbReference>
<dbReference type="Pfam" id="PF00668">
    <property type="entry name" value="Condensation"/>
    <property type="match status" value="2"/>
</dbReference>
<dbReference type="InterPro" id="IPR020845">
    <property type="entry name" value="AMP-binding_CS"/>
</dbReference>
<name>A0A927R530_9ACTN</name>
<dbReference type="FunFam" id="3.30.300.30:FF:000015">
    <property type="entry name" value="Nonribosomal peptide synthase SidD"/>
    <property type="match status" value="1"/>
</dbReference>
<dbReference type="PROSITE" id="PS50075">
    <property type="entry name" value="CARRIER"/>
    <property type="match status" value="2"/>
</dbReference>
<proteinExistence type="predicted"/>
<dbReference type="SUPFAM" id="SSF47336">
    <property type="entry name" value="ACP-like"/>
    <property type="match status" value="2"/>
</dbReference>
<evidence type="ECO:0000313" key="6">
    <source>
        <dbReference type="EMBL" id="MBE1485551.1"/>
    </source>
</evidence>
<evidence type="ECO:0000256" key="3">
    <source>
        <dbReference type="ARBA" id="ARBA00022553"/>
    </source>
</evidence>
<evidence type="ECO:0000256" key="2">
    <source>
        <dbReference type="ARBA" id="ARBA00022450"/>
    </source>
</evidence>
<dbReference type="Gene3D" id="3.30.559.30">
    <property type="entry name" value="Nonribosomal peptide synthetase, condensation domain"/>
    <property type="match status" value="2"/>
</dbReference>
<keyword evidence="3" id="KW-0597">Phosphoprotein</keyword>
<dbReference type="InterPro" id="IPR010071">
    <property type="entry name" value="AA_adenyl_dom"/>
</dbReference>
<dbReference type="InterPro" id="IPR009081">
    <property type="entry name" value="PP-bd_ACP"/>
</dbReference>
<dbReference type="EMBL" id="JADBEB010000001">
    <property type="protein sequence ID" value="MBE1485551.1"/>
    <property type="molecule type" value="Genomic_DNA"/>
</dbReference>
<dbReference type="SMART" id="SM00823">
    <property type="entry name" value="PKS_PP"/>
    <property type="match status" value="2"/>
</dbReference>
<dbReference type="Pfam" id="PF13193">
    <property type="entry name" value="AMP-binding_C"/>
    <property type="match status" value="2"/>
</dbReference>
<dbReference type="InterPro" id="IPR000873">
    <property type="entry name" value="AMP-dep_synth/lig_dom"/>
</dbReference>
<feature type="domain" description="Carrier" evidence="5">
    <location>
        <begin position="993"/>
        <end position="1070"/>
    </location>
</feature>
<dbReference type="Gene3D" id="1.10.1200.10">
    <property type="entry name" value="ACP-like"/>
    <property type="match status" value="2"/>
</dbReference>
<organism evidence="6 7">
    <name type="scientific">Plantactinospora soyae</name>
    <dbReference type="NCBI Taxonomy" id="1544732"/>
    <lineage>
        <taxon>Bacteria</taxon>
        <taxon>Bacillati</taxon>
        <taxon>Actinomycetota</taxon>
        <taxon>Actinomycetes</taxon>
        <taxon>Micromonosporales</taxon>
        <taxon>Micromonosporaceae</taxon>
        <taxon>Plantactinospora</taxon>
    </lineage>
</organism>
<dbReference type="Pfam" id="PF00501">
    <property type="entry name" value="AMP-binding"/>
    <property type="match status" value="2"/>
</dbReference>
<protein>
    <submittedName>
        <fullName evidence="6">Amino acid adenylation domain-containing protein</fullName>
    </submittedName>
</protein>
<evidence type="ECO:0000313" key="7">
    <source>
        <dbReference type="Proteomes" id="UP000649753"/>
    </source>
</evidence>
<keyword evidence="7" id="KW-1185">Reference proteome</keyword>
<dbReference type="InterPro" id="IPR023213">
    <property type="entry name" value="CAT-like_dom_sf"/>
</dbReference>
<comment type="cofactor">
    <cofactor evidence="1">
        <name>pantetheine 4'-phosphate</name>
        <dbReference type="ChEBI" id="CHEBI:47942"/>
    </cofactor>
</comment>
<dbReference type="InterPro" id="IPR042099">
    <property type="entry name" value="ANL_N_sf"/>
</dbReference>